<feature type="transmembrane region" description="Helical" evidence="1">
    <location>
        <begin position="20"/>
        <end position="46"/>
    </location>
</feature>
<protein>
    <submittedName>
        <fullName evidence="2">Cytochrome b561</fullName>
    </submittedName>
</protein>
<feature type="transmembrane region" description="Helical" evidence="1">
    <location>
        <begin position="71"/>
        <end position="90"/>
    </location>
</feature>
<accession>A0A2T6BDP6</accession>
<name>A0A2T6BDP6_9RHOB</name>
<comment type="caution">
    <text evidence="2">The sequence shown here is derived from an EMBL/GenBank/DDBJ whole genome shotgun (WGS) entry which is preliminary data.</text>
</comment>
<keyword evidence="1" id="KW-0472">Membrane</keyword>
<dbReference type="Proteomes" id="UP000243978">
    <property type="component" value="Unassembled WGS sequence"/>
</dbReference>
<dbReference type="OrthoDB" id="7744460at2"/>
<evidence type="ECO:0000313" key="3">
    <source>
        <dbReference type="Proteomes" id="UP000243978"/>
    </source>
</evidence>
<keyword evidence="1" id="KW-1133">Transmembrane helix</keyword>
<dbReference type="AlphaFoldDB" id="A0A2T6BDP6"/>
<gene>
    <name evidence="2" type="ORF">C8N43_2959</name>
</gene>
<dbReference type="EMBL" id="QBKS01000002">
    <property type="protein sequence ID" value="PTX54152.1"/>
    <property type="molecule type" value="Genomic_DNA"/>
</dbReference>
<keyword evidence="3" id="KW-1185">Reference proteome</keyword>
<feature type="transmembrane region" description="Helical" evidence="1">
    <location>
        <begin position="96"/>
        <end position="114"/>
    </location>
</feature>
<evidence type="ECO:0000256" key="1">
    <source>
        <dbReference type="SAM" id="Phobius"/>
    </source>
</evidence>
<sequence length="136" mass="14668">MTRDGWNKALHWSHSGLMGLVLLAPSTLVLALYAACALAWAGIFAWRGPAHRPGPKLEGAARLFHIWGHRALYLGAAVAGISAVATIFGIETPLHQLILALFAGGMLHAIFHLWRHTTLMDGALKLILPKAMHGIL</sequence>
<reference evidence="2 3" key="1">
    <citation type="submission" date="2018-04" db="EMBL/GenBank/DDBJ databases">
        <title>Genomic Encyclopedia of Archaeal and Bacterial Type Strains, Phase II (KMG-II): from individual species to whole genera.</title>
        <authorList>
            <person name="Goeker M."/>
        </authorList>
    </citation>
    <scope>NUCLEOTIDE SEQUENCE [LARGE SCALE GENOMIC DNA]</scope>
    <source>
        <strain evidence="2 3">DSM 100977</strain>
    </source>
</reference>
<organism evidence="2 3">
    <name type="scientific">Litoreibacter ponti</name>
    <dbReference type="NCBI Taxonomy" id="1510457"/>
    <lineage>
        <taxon>Bacteria</taxon>
        <taxon>Pseudomonadati</taxon>
        <taxon>Pseudomonadota</taxon>
        <taxon>Alphaproteobacteria</taxon>
        <taxon>Rhodobacterales</taxon>
        <taxon>Roseobacteraceae</taxon>
        <taxon>Litoreibacter</taxon>
    </lineage>
</organism>
<keyword evidence="1" id="KW-0812">Transmembrane</keyword>
<evidence type="ECO:0000313" key="2">
    <source>
        <dbReference type="EMBL" id="PTX54152.1"/>
    </source>
</evidence>
<dbReference type="RefSeq" id="WP_107846512.1">
    <property type="nucleotide sequence ID" value="NZ_QBKS01000002.1"/>
</dbReference>
<proteinExistence type="predicted"/>